<dbReference type="Proteomes" id="UP001157167">
    <property type="component" value="Unassembled WGS sequence"/>
</dbReference>
<protein>
    <recommendedName>
        <fullName evidence="4">Lipoprotein LpqB beta-propeller domain-containing protein</fullName>
    </recommendedName>
</protein>
<name>A0ABQ6FFK2_9RHOO</name>
<evidence type="ECO:0008006" key="4">
    <source>
        <dbReference type="Google" id="ProtNLM"/>
    </source>
</evidence>
<sequence length="592" mass="61652">MRARHLRHLITLAAAAILTACGGGGGGSSPTARAPLPQLVSDTNPVGDRLDLRSRNYFPAAAGDSWTYDYIQSGVTTSNLVTRTVSSTTADGYTISERVGSGLPDTETYRRTAAGLAVPDFTDGSTPAAARTLIGELLMYPEPFYPTGATRSIVRQGDWGADADGDGINESFRLEITQQLVGLENMALPQGAAETARFRTVTALTLSPSSLANTPYTVTATEETWWAPGIGLVQADRTAVDSSNATVIAPYRLRIASGTVGGTTLFEPPPDGTVTKLTLTHNALVFDATRNRYYASIPGSVAGTGNSIATIDAATGAVSNSLAVGSEPFAMALAPDGSALYVGLNGSGEVVKLSLPGMTEQYRTRLPTSSYFARQLVAKSIAASPAEADVIAVSLFDPQSSPGSAGVALLRTGTLQPQIAGGFMPTGAAIGPVAFNGTGAAVYGYDDETSGYNLYAMSVRGDGLMMANSTGTTGDFSLRDVDWTSRGILIGRSIYRDGDLALVGTSPYGSCRPLRVANRLVCVVNSGTGKLVTVDTTSFATVTVLTFNTAYRPDDPSQLVPGAAGQVAIRLGSNYRTQPATAIWLFNSPMLQ</sequence>
<keyword evidence="1" id="KW-0732">Signal</keyword>
<reference evidence="3" key="1">
    <citation type="journal article" date="2019" name="Int. J. Syst. Evol. Microbiol.">
        <title>The Global Catalogue of Microorganisms (GCM) 10K type strain sequencing project: providing services to taxonomists for standard genome sequencing and annotation.</title>
        <authorList>
            <consortium name="The Broad Institute Genomics Platform"/>
            <consortium name="The Broad Institute Genome Sequencing Center for Infectious Disease"/>
            <person name="Wu L."/>
            <person name="Ma J."/>
        </authorList>
    </citation>
    <scope>NUCLEOTIDE SEQUENCE [LARGE SCALE GENOMIC DNA]</scope>
    <source>
        <strain evidence="3">NBRC 102407</strain>
    </source>
</reference>
<dbReference type="Gene3D" id="2.130.10.10">
    <property type="entry name" value="YVTN repeat-like/Quinoprotein amine dehydrogenase"/>
    <property type="match status" value="1"/>
</dbReference>
<dbReference type="RefSeq" id="WP_284189551.1">
    <property type="nucleotide sequence ID" value="NZ_BSPX01000089.1"/>
</dbReference>
<gene>
    <name evidence="2" type="ORF">GCM10007933_38720</name>
</gene>
<dbReference type="InterPro" id="IPR011044">
    <property type="entry name" value="Quino_amine_DH_bsu"/>
</dbReference>
<feature type="chain" id="PRO_5047325656" description="Lipoprotein LpqB beta-propeller domain-containing protein" evidence="1">
    <location>
        <begin position="21"/>
        <end position="592"/>
    </location>
</feature>
<dbReference type="InterPro" id="IPR020610">
    <property type="entry name" value="Thiolase_AS"/>
</dbReference>
<dbReference type="EMBL" id="BSPX01000089">
    <property type="protein sequence ID" value="GLT24393.1"/>
    <property type="molecule type" value="Genomic_DNA"/>
</dbReference>
<dbReference type="PROSITE" id="PS00099">
    <property type="entry name" value="THIOLASE_3"/>
    <property type="match status" value="1"/>
</dbReference>
<keyword evidence="3" id="KW-1185">Reference proteome</keyword>
<organism evidence="2 3">
    <name type="scientific">Zoogloea oryzae</name>
    <dbReference type="NCBI Taxonomy" id="310767"/>
    <lineage>
        <taxon>Bacteria</taxon>
        <taxon>Pseudomonadati</taxon>
        <taxon>Pseudomonadota</taxon>
        <taxon>Betaproteobacteria</taxon>
        <taxon>Rhodocyclales</taxon>
        <taxon>Zoogloeaceae</taxon>
        <taxon>Zoogloea</taxon>
    </lineage>
</organism>
<accession>A0ABQ6FFK2</accession>
<dbReference type="PROSITE" id="PS51257">
    <property type="entry name" value="PROKAR_LIPOPROTEIN"/>
    <property type="match status" value="1"/>
</dbReference>
<evidence type="ECO:0000313" key="3">
    <source>
        <dbReference type="Proteomes" id="UP001157167"/>
    </source>
</evidence>
<feature type="signal peptide" evidence="1">
    <location>
        <begin position="1"/>
        <end position="20"/>
    </location>
</feature>
<dbReference type="SUPFAM" id="SSF50969">
    <property type="entry name" value="YVTN repeat-like/Quinoprotein amine dehydrogenase"/>
    <property type="match status" value="1"/>
</dbReference>
<dbReference type="InterPro" id="IPR015943">
    <property type="entry name" value="WD40/YVTN_repeat-like_dom_sf"/>
</dbReference>
<evidence type="ECO:0000313" key="2">
    <source>
        <dbReference type="EMBL" id="GLT24393.1"/>
    </source>
</evidence>
<evidence type="ECO:0000256" key="1">
    <source>
        <dbReference type="SAM" id="SignalP"/>
    </source>
</evidence>
<proteinExistence type="predicted"/>
<comment type="caution">
    <text evidence="2">The sequence shown here is derived from an EMBL/GenBank/DDBJ whole genome shotgun (WGS) entry which is preliminary data.</text>
</comment>